<comment type="cofactor">
    <cofactor evidence="7">
        <name>Zn(2+)</name>
        <dbReference type="ChEBI" id="CHEBI:29105"/>
    </cofactor>
    <text evidence="7">Binds 1 zinc ion per subunit.</text>
</comment>
<dbReference type="InterPro" id="IPR002481">
    <property type="entry name" value="FUR"/>
</dbReference>
<dbReference type="GO" id="GO:0000976">
    <property type="term" value="F:transcription cis-regulatory region binding"/>
    <property type="evidence" value="ECO:0007669"/>
    <property type="project" value="TreeGrafter"/>
</dbReference>
<evidence type="ECO:0000313" key="9">
    <source>
        <dbReference type="Proteomes" id="UP000242881"/>
    </source>
</evidence>
<evidence type="ECO:0000256" key="5">
    <source>
        <dbReference type="ARBA" id="ARBA00023125"/>
    </source>
</evidence>
<keyword evidence="7" id="KW-0479">Metal-binding</keyword>
<keyword evidence="2" id="KW-0678">Repressor</keyword>
<dbReference type="InterPro" id="IPR036390">
    <property type="entry name" value="WH_DNA-bd_sf"/>
</dbReference>
<keyword evidence="6" id="KW-0804">Transcription</keyword>
<feature type="binding site" evidence="7">
    <location>
        <position position="129"/>
    </location>
    <ligand>
        <name>Zn(2+)</name>
        <dbReference type="ChEBI" id="CHEBI:29105"/>
    </ligand>
</feature>
<evidence type="ECO:0000256" key="7">
    <source>
        <dbReference type="PIRSR" id="PIRSR602481-1"/>
    </source>
</evidence>
<dbReference type="PANTHER" id="PTHR33202:SF7">
    <property type="entry name" value="FERRIC UPTAKE REGULATION PROTEIN"/>
    <property type="match status" value="1"/>
</dbReference>
<proteinExistence type="inferred from homology"/>
<organism evidence="8 9">
    <name type="scientific">Calditerrivibrio nitroreducens</name>
    <dbReference type="NCBI Taxonomy" id="477976"/>
    <lineage>
        <taxon>Bacteria</taxon>
        <taxon>Pseudomonadati</taxon>
        <taxon>Deferribacterota</taxon>
        <taxon>Deferribacteres</taxon>
        <taxon>Deferribacterales</taxon>
        <taxon>Calditerrivibrionaceae</taxon>
    </lineage>
</organism>
<reference evidence="8 9" key="1">
    <citation type="submission" date="2018-01" db="EMBL/GenBank/DDBJ databases">
        <title>Metagenomic assembled genomes from two thermal pools in the Uzon Caldera, Kamchatka, Russia.</title>
        <authorList>
            <person name="Wilkins L."/>
            <person name="Ettinger C."/>
        </authorList>
    </citation>
    <scope>NUCLEOTIDE SEQUENCE [LARGE SCALE GENOMIC DNA]</scope>
    <source>
        <strain evidence="8">ZAV-05</strain>
    </source>
</reference>
<dbReference type="Proteomes" id="UP000242881">
    <property type="component" value="Unassembled WGS sequence"/>
</dbReference>
<accession>A0A2J6WLW5</accession>
<keyword evidence="5" id="KW-0238">DNA-binding</keyword>
<evidence type="ECO:0000256" key="6">
    <source>
        <dbReference type="ARBA" id="ARBA00023163"/>
    </source>
</evidence>
<gene>
    <name evidence="8" type="ORF">C0187_04250</name>
</gene>
<comment type="caution">
    <text evidence="8">The sequence shown here is derived from an EMBL/GenBank/DDBJ whole genome shotgun (WGS) entry which is preliminary data.</text>
</comment>
<sequence length="136" mass="15526">MFKEMALQALKENGYKITKPREWIIEYLDGNKNHPTALEIFDDIRKNDKSISFATVYNTLETLVKSGIVNEISVDSQSSRFDPDTSEHIHFVCVKCKKVSDIYNSSFGEFLKNIPGKVHGYNVIIKGECEDCIEKS</sequence>
<keyword evidence="4" id="KW-0805">Transcription regulation</keyword>
<dbReference type="SUPFAM" id="SSF46785">
    <property type="entry name" value="Winged helix' DNA-binding domain"/>
    <property type="match status" value="1"/>
</dbReference>
<evidence type="ECO:0000256" key="2">
    <source>
        <dbReference type="ARBA" id="ARBA00022491"/>
    </source>
</evidence>
<evidence type="ECO:0000313" key="8">
    <source>
        <dbReference type="EMBL" id="PMP71371.1"/>
    </source>
</evidence>
<protein>
    <submittedName>
        <fullName evidence="8">Transcriptional repressor</fullName>
    </submittedName>
</protein>
<dbReference type="EMBL" id="PNIN01000042">
    <property type="protein sequence ID" value="PMP71371.1"/>
    <property type="molecule type" value="Genomic_DNA"/>
</dbReference>
<feature type="binding site" evidence="7">
    <location>
        <position position="96"/>
    </location>
    <ligand>
        <name>Zn(2+)</name>
        <dbReference type="ChEBI" id="CHEBI:29105"/>
    </ligand>
</feature>
<dbReference type="GO" id="GO:1900376">
    <property type="term" value="P:regulation of secondary metabolite biosynthetic process"/>
    <property type="evidence" value="ECO:0007669"/>
    <property type="project" value="TreeGrafter"/>
</dbReference>
<dbReference type="Pfam" id="PF01475">
    <property type="entry name" value="FUR"/>
    <property type="match status" value="1"/>
</dbReference>
<dbReference type="PANTHER" id="PTHR33202">
    <property type="entry name" value="ZINC UPTAKE REGULATION PROTEIN"/>
    <property type="match status" value="1"/>
</dbReference>
<keyword evidence="3 7" id="KW-0862">Zinc</keyword>
<dbReference type="GO" id="GO:0045892">
    <property type="term" value="P:negative regulation of DNA-templated transcription"/>
    <property type="evidence" value="ECO:0007669"/>
    <property type="project" value="TreeGrafter"/>
</dbReference>
<evidence type="ECO:0000256" key="1">
    <source>
        <dbReference type="ARBA" id="ARBA00007957"/>
    </source>
</evidence>
<evidence type="ECO:0000256" key="3">
    <source>
        <dbReference type="ARBA" id="ARBA00022833"/>
    </source>
</evidence>
<dbReference type="AlphaFoldDB" id="A0A2J6WLW5"/>
<dbReference type="Gene3D" id="3.30.1490.190">
    <property type="match status" value="1"/>
</dbReference>
<feature type="binding site" evidence="7">
    <location>
        <position position="132"/>
    </location>
    <ligand>
        <name>Zn(2+)</name>
        <dbReference type="ChEBI" id="CHEBI:29105"/>
    </ligand>
</feature>
<dbReference type="InterPro" id="IPR043135">
    <property type="entry name" value="Fur_C"/>
</dbReference>
<name>A0A2J6WLW5_9BACT</name>
<dbReference type="GO" id="GO:0008270">
    <property type="term" value="F:zinc ion binding"/>
    <property type="evidence" value="ECO:0007669"/>
    <property type="project" value="TreeGrafter"/>
</dbReference>
<dbReference type="InterPro" id="IPR036388">
    <property type="entry name" value="WH-like_DNA-bd_sf"/>
</dbReference>
<dbReference type="Gene3D" id="1.10.10.10">
    <property type="entry name" value="Winged helix-like DNA-binding domain superfamily/Winged helix DNA-binding domain"/>
    <property type="match status" value="1"/>
</dbReference>
<dbReference type="CDD" id="cd07153">
    <property type="entry name" value="Fur_like"/>
    <property type="match status" value="1"/>
</dbReference>
<evidence type="ECO:0000256" key="4">
    <source>
        <dbReference type="ARBA" id="ARBA00023015"/>
    </source>
</evidence>
<dbReference type="GO" id="GO:0003700">
    <property type="term" value="F:DNA-binding transcription factor activity"/>
    <property type="evidence" value="ECO:0007669"/>
    <property type="project" value="InterPro"/>
</dbReference>
<feature type="binding site" evidence="7">
    <location>
        <position position="93"/>
    </location>
    <ligand>
        <name>Zn(2+)</name>
        <dbReference type="ChEBI" id="CHEBI:29105"/>
    </ligand>
</feature>
<comment type="similarity">
    <text evidence="1">Belongs to the Fur family.</text>
</comment>